<protein>
    <submittedName>
        <fullName evidence="2">Flp family type IVb pilin</fullName>
    </submittedName>
</protein>
<gene>
    <name evidence="2" type="ORF">E4O86_17640</name>
</gene>
<evidence type="ECO:0000256" key="1">
    <source>
        <dbReference type="SAM" id="Phobius"/>
    </source>
</evidence>
<evidence type="ECO:0000313" key="3">
    <source>
        <dbReference type="Proteomes" id="UP000773614"/>
    </source>
</evidence>
<comment type="caution">
    <text evidence="2">The sequence shown here is derived from an EMBL/GenBank/DDBJ whole genome shotgun (WGS) entry which is preliminary data.</text>
</comment>
<sequence length="59" mass="6263">MGSIKRCLRDESGATAVEYGVMASMLALIVITLFGPGGTFDWFYGAFDSLAKALMPDGL</sequence>
<name>A0A964WUX4_9HYPH</name>
<dbReference type="OrthoDB" id="5325135at2"/>
<keyword evidence="1" id="KW-0812">Transmembrane</keyword>
<dbReference type="AlphaFoldDB" id="A0A964WUX4"/>
<dbReference type="EMBL" id="SPKJ01000079">
    <property type="protein sequence ID" value="MYZ49536.1"/>
    <property type="molecule type" value="Genomic_DNA"/>
</dbReference>
<keyword evidence="3" id="KW-1185">Reference proteome</keyword>
<organism evidence="2 3">
    <name type="scientific">Propylenella binzhouense</name>
    <dbReference type="NCBI Taxonomy" id="2555902"/>
    <lineage>
        <taxon>Bacteria</taxon>
        <taxon>Pseudomonadati</taxon>
        <taxon>Pseudomonadota</taxon>
        <taxon>Alphaproteobacteria</taxon>
        <taxon>Hyphomicrobiales</taxon>
        <taxon>Propylenellaceae</taxon>
        <taxon>Propylenella</taxon>
    </lineage>
</organism>
<dbReference type="Proteomes" id="UP000773614">
    <property type="component" value="Unassembled WGS sequence"/>
</dbReference>
<keyword evidence="1" id="KW-0472">Membrane</keyword>
<dbReference type="Pfam" id="PF04964">
    <property type="entry name" value="Flp_Fap"/>
    <property type="match status" value="1"/>
</dbReference>
<dbReference type="InterPro" id="IPR007047">
    <property type="entry name" value="Flp_Fap"/>
</dbReference>
<reference evidence="2" key="1">
    <citation type="submission" date="2019-03" db="EMBL/GenBank/DDBJ databases">
        <title>Afifella sp. nov., isolated from activated sludge.</title>
        <authorList>
            <person name="Li Q."/>
            <person name="Liu Y."/>
        </authorList>
    </citation>
    <scope>NUCLEOTIDE SEQUENCE</scope>
    <source>
        <strain evidence="2">L72</strain>
    </source>
</reference>
<proteinExistence type="predicted"/>
<keyword evidence="1" id="KW-1133">Transmembrane helix</keyword>
<accession>A0A964WUX4</accession>
<evidence type="ECO:0000313" key="2">
    <source>
        <dbReference type="EMBL" id="MYZ49536.1"/>
    </source>
</evidence>
<feature type="transmembrane region" description="Helical" evidence="1">
    <location>
        <begin position="12"/>
        <end position="34"/>
    </location>
</feature>